<evidence type="ECO:0000313" key="12">
    <source>
        <dbReference type="Proteomes" id="UP000244180"/>
    </source>
</evidence>
<dbReference type="Gene3D" id="3.30.70.100">
    <property type="match status" value="1"/>
</dbReference>
<comment type="similarity">
    <text evidence="1 7">Belongs to the acylphosphatase family.</text>
</comment>
<evidence type="ECO:0000313" key="11">
    <source>
        <dbReference type="Proteomes" id="UP000243024"/>
    </source>
</evidence>
<sequence length="93" mass="10131">MSDRVRAHIRIRGHVQGVGFRFSMRREAERLGVNGWVRNLPDGRVEAVAEGPRDAVEALVAWGRSGPPAARVEAVDVTFGAPEGEKPGFRIIG</sequence>
<dbReference type="NCBIfam" id="NF011013">
    <property type="entry name" value="PRK14441.1"/>
    <property type="match status" value="1"/>
</dbReference>
<dbReference type="PANTHER" id="PTHR47268:SF4">
    <property type="entry name" value="ACYLPHOSPHATASE"/>
    <property type="match status" value="1"/>
</dbReference>
<dbReference type="Proteomes" id="UP000243024">
    <property type="component" value="Unassembled WGS sequence"/>
</dbReference>
<evidence type="ECO:0000256" key="1">
    <source>
        <dbReference type="ARBA" id="ARBA00005614"/>
    </source>
</evidence>
<feature type="active site" evidence="5">
    <location>
        <position position="39"/>
    </location>
</feature>
<evidence type="ECO:0000313" key="9">
    <source>
        <dbReference type="EMBL" id="OAR03848.1"/>
    </source>
</evidence>
<protein>
    <recommendedName>
        <fullName evidence="3 5">Acylphosphatase</fullName>
        <ecNumber evidence="2 5">3.6.1.7</ecNumber>
    </recommendedName>
</protein>
<dbReference type="GO" id="GO:0003998">
    <property type="term" value="F:acylphosphatase activity"/>
    <property type="evidence" value="ECO:0007669"/>
    <property type="project" value="UniProtKB-EC"/>
</dbReference>
<accession>A0A132MH02</accession>
<dbReference type="EMBL" id="PEBV01000002">
    <property type="protein sequence ID" value="PTQ54732.1"/>
    <property type="molecule type" value="Genomic_DNA"/>
</dbReference>
<feature type="active site" evidence="5">
    <location>
        <position position="21"/>
    </location>
</feature>
<dbReference type="SUPFAM" id="SSF54975">
    <property type="entry name" value="Acylphosphatase/BLUF domain-like"/>
    <property type="match status" value="1"/>
</dbReference>
<proteinExistence type="inferred from homology"/>
<name>A0A132MH02_HYDSH</name>
<evidence type="ECO:0000256" key="5">
    <source>
        <dbReference type="PROSITE-ProRule" id="PRU00520"/>
    </source>
</evidence>
<keyword evidence="5 6" id="KW-0378">Hydrolase</keyword>
<dbReference type="PROSITE" id="PS00150">
    <property type="entry name" value="ACYLPHOSPHATASE_1"/>
    <property type="match status" value="1"/>
</dbReference>
<dbReference type="Pfam" id="PF00708">
    <property type="entry name" value="Acylphosphatase"/>
    <property type="match status" value="1"/>
</dbReference>
<evidence type="ECO:0000256" key="4">
    <source>
        <dbReference type="ARBA" id="ARBA00047645"/>
    </source>
</evidence>
<dbReference type="NCBIfam" id="NF011016">
    <property type="entry name" value="PRK14444.1"/>
    <property type="match status" value="1"/>
</dbReference>
<evidence type="ECO:0000256" key="2">
    <source>
        <dbReference type="ARBA" id="ARBA00012150"/>
    </source>
</evidence>
<dbReference type="PROSITE" id="PS51160">
    <property type="entry name" value="ACYLPHOSPHATASE_3"/>
    <property type="match status" value="1"/>
</dbReference>
<evidence type="ECO:0000256" key="3">
    <source>
        <dbReference type="ARBA" id="ARBA00015991"/>
    </source>
</evidence>
<evidence type="ECO:0000313" key="10">
    <source>
        <dbReference type="EMBL" id="PTQ54732.1"/>
    </source>
</evidence>
<dbReference type="Proteomes" id="UP000244180">
    <property type="component" value="Unassembled WGS sequence"/>
</dbReference>
<gene>
    <name evidence="10" type="ORF">HSCHL_2323</name>
    <name evidence="9" type="ORF">SA87_03145</name>
</gene>
<feature type="domain" description="Acylphosphatase-like" evidence="8">
    <location>
        <begin position="6"/>
        <end position="93"/>
    </location>
</feature>
<evidence type="ECO:0000259" key="8">
    <source>
        <dbReference type="PROSITE" id="PS51160"/>
    </source>
</evidence>
<reference evidence="10 12" key="2">
    <citation type="submission" date="2017-08" db="EMBL/GenBank/DDBJ databases">
        <title>Burning lignite coal seam in the remote Altai Mountains harbors a hydrogen-driven thermophilic microbial community.</title>
        <authorList>
            <person name="Kadnikov V.V."/>
            <person name="Mardanov A.V."/>
            <person name="Ivasenko D."/>
            <person name="Beletsky A.V."/>
            <person name="Karnachuk O.V."/>
            <person name="Ravin N.V."/>
        </authorList>
    </citation>
    <scope>NUCLEOTIDE SEQUENCE [LARGE SCALE GENOMIC DNA]</scope>
    <source>
        <strain evidence="10">AL33</strain>
    </source>
</reference>
<dbReference type="InterPro" id="IPR001792">
    <property type="entry name" value="Acylphosphatase-like_dom"/>
</dbReference>
<dbReference type="OrthoDB" id="9808093at2"/>
<dbReference type="RefSeq" id="WP_066202082.1">
    <property type="nucleotide sequence ID" value="NZ_CBCSAS010000001.1"/>
</dbReference>
<dbReference type="EMBL" id="JXBB01000034">
    <property type="protein sequence ID" value="OAR03848.1"/>
    <property type="molecule type" value="Genomic_DNA"/>
</dbReference>
<dbReference type="EC" id="3.6.1.7" evidence="2 5"/>
<evidence type="ECO:0000256" key="7">
    <source>
        <dbReference type="RuleBase" id="RU004168"/>
    </source>
</evidence>
<dbReference type="STRING" id="1484.SA87_03145"/>
<dbReference type="PROSITE" id="PS00151">
    <property type="entry name" value="ACYLPHOSPHATASE_2"/>
    <property type="match status" value="1"/>
</dbReference>
<dbReference type="PANTHER" id="PTHR47268">
    <property type="entry name" value="ACYLPHOSPHATASE"/>
    <property type="match status" value="1"/>
</dbReference>
<dbReference type="NCBIfam" id="NF011010">
    <property type="entry name" value="PRK14436.1"/>
    <property type="match status" value="1"/>
</dbReference>
<dbReference type="InterPro" id="IPR017968">
    <property type="entry name" value="Acylphosphatase_CS"/>
</dbReference>
<comment type="catalytic activity">
    <reaction evidence="4 5 6">
        <text>an acyl phosphate + H2O = a carboxylate + phosphate + H(+)</text>
        <dbReference type="Rhea" id="RHEA:14965"/>
        <dbReference type="ChEBI" id="CHEBI:15377"/>
        <dbReference type="ChEBI" id="CHEBI:15378"/>
        <dbReference type="ChEBI" id="CHEBI:29067"/>
        <dbReference type="ChEBI" id="CHEBI:43474"/>
        <dbReference type="ChEBI" id="CHEBI:59918"/>
        <dbReference type="EC" id="3.6.1.7"/>
    </reaction>
</comment>
<dbReference type="InterPro" id="IPR036046">
    <property type="entry name" value="Acylphosphatase-like_dom_sf"/>
</dbReference>
<keyword evidence="11" id="KW-1185">Reference proteome</keyword>
<dbReference type="PRINTS" id="PR00112">
    <property type="entry name" value="ACYLPHPHTASE"/>
</dbReference>
<comment type="caution">
    <text evidence="9">The sequence shown here is derived from an EMBL/GenBank/DDBJ whole genome shotgun (WGS) entry which is preliminary data.</text>
</comment>
<dbReference type="AlphaFoldDB" id="A0A132MH02"/>
<reference evidence="9 11" key="1">
    <citation type="submission" date="2015-09" db="EMBL/GenBank/DDBJ databases">
        <title>Draft genome sequence of Hydrogenibacillus schlegelii DSM 2000.</title>
        <authorList>
            <person name="Hemp J."/>
        </authorList>
    </citation>
    <scope>NUCLEOTIDE SEQUENCE [LARGE SCALE GENOMIC DNA]</scope>
    <source>
        <strain evidence="9 11">MA 48</strain>
    </source>
</reference>
<evidence type="ECO:0000256" key="6">
    <source>
        <dbReference type="RuleBase" id="RU000553"/>
    </source>
</evidence>
<organism evidence="9 11">
    <name type="scientific">Hydrogenibacillus schlegelii</name>
    <name type="common">Bacillus schlegelii</name>
    <dbReference type="NCBI Taxonomy" id="1484"/>
    <lineage>
        <taxon>Bacteria</taxon>
        <taxon>Bacillati</taxon>
        <taxon>Bacillota</taxon>
        <taxon>Bacilli</taxon>
        <taxon>Bacillales</taxon>
        <taxon>Bacillales Family X. Incertae Sedis</taxon>
        <taxon>Hydrogenibacillus</taxon>
    </lineage>
</organism>
<dbReference type="InterPro" id="IPR020456">
    <property type="entry name" value="Acylphosphatase"/>
</dbReference>